<evidence type="ECO:0000313" key="2">
    <source>
        <dbReference type="Proteomes" id="UP000032408"/>
    </source>
</evidence>
<evidence type="ECO:0000313" key="1">
    <source>
        <dbReference type="EMBL" id="AJW70620.1"/>
    </source>
</evidence>
<protein>
    <submittedName>
        <fullName evidence="1">Uncharacterized protein</fullName>
    </submittedName>
</protein>
<keyword evidence="2" id="KW-1185">Reference proteome</keyword>
<reference evidence="2" key="1">
    <citation type="submission" date="2015-03" db="EMBL/GenBank/DDBJ databases">
        <title>Characterization of two novel Thaumarchaeota isolated from the Northern Adriatic Sea.</title>
        <authorList>
            <person name="Bayer B."/>
            <person name="Vojvoda J."/>
            <person name="Offre P."/>
            <person name="Srivastava A."/>
            <person name="Elisabeth N."/>
            <person name="Garcia J.A.L."/>
            <person name="Schleper C."/>
            <person name="Herndl G.J."/>
        </authorList>
    </citation>
    <scope>NUCLEOTIDE SEQUENCE [LARGE SCALE GENOMIC DNA]</scope>
    <source>
        <strain evidence="2">NF5</strain>
    </source>
</reference>
<dbReference type="HOGENOM" id="CLU_3263615_0_0_2"/>
<gene>
    <name evidence="1" type="ORF">NADRNF5_0926</name>
</gene>
<proteinExistence type="predicted"/>
<dbReference type="KEGG" id="nin:NADRNF5_0926"/>
<dbReference type="AlphaFoldDB" id="A0A0D5C2Q3"/>
<organism evidence="1 2">
    <name type="scientific">Nitrosopumilus adriaticus</name>
    <dbReference type="NCBI Taxonomy" id="1580092"/>
    <lineage>
        <taxon>Archaea</taxon>
        <taxon>Nitrososphaerota</taxon>
        <taxon>Nitrososphaeria</taxon>
        <taxon>Nitrosopumilales</taxon>
        <taxon>Nitrosopumilaceae</taxon>
        <taxon>Nitrosopumilus</taxon>
    </lineage>
</organism>
<dbReference type="EMBL" id="CP011070">
    <property type="protein sequence ID" value="AJW70620.1"/>
    <property type="molecule type" value="Genomic_DNA"/>
</dbReference>
<dbReference type="Proteomes" id="UP000032408">
    <property type="component" value="Chromosome"/>
</dbReference>
<reference evidence="1 2" key="2">
    <citation type="journal article" date="2016" name="ISME J.">
        <title>Physiological and genomic characterization of two novel marine thaumarchaeal strains indicates niche differentiation.</title>
        <authorList>
            <person name="Bayer B."/>
            <person name="Vojvoda J."/>
            <person name="Offre P."/>
            <person name="Alves R.J."/>
            <person name="Elisabeth N.H."/>
            <person name="Garcia J.A."/>
            <person name="Volland J.M."/>
            <person name="Srivastava A."/>
            <person name="Schleper C."/>
            <person name="Herndl G.J."/>
        </authorList>
    </citation>
    <scope>NUCLEOTIDE SEQUENCE [LARGE SCALE GENOMIC DNA]</scope>
    <source>
        <strain evidence="1 2">NF5</strain>
    </source>
</reference>
<sequence>MPRGGSKIKVVIFTKNSPDQAQIHVWFIWILHTSPSAYVTQ</sequence>
<name>A0A0D5C2Q3_9ARCH</name>
<accession>A0A0D5C2Q3</accession>